<dbReference type="Gene3D" id="2.30.29.30">
    <property type="entry name" value="Pleckstrin-homology domain (PH domain)/Phosphotyrosine-binding domain (PTB)"/>
    <property type="match status" value="1"/>
</dbReference>
<name>A0A5K3F6E8_MESCO</name>
<evidence type="ECO:0000313" key="2">
    <source>
        <dbReference type="WBParaSite" id="MCU_005177-RC"/>
    </source>
</evidence>
<sequence>MDSTFHAYRLKFVQQTCRIRKCIRFTDLGLVAFFQPVSGRHCVVVGEVIGTKRSSGIGANPLPLTKLVSKATLHRLQEALQKPRNCNENAQPLQGLTASDVSHYEHLEEVANRHPYRIVKRPETHILSPPVVCKRISVVKTMTHQPYSTSPAPSDDCLLNSCPLDVLTLQMYCRYLTLRILPMSVKFEDWLSTQSIGDIYLSDVVFWGQHRLNPNEIMLIVRHRKHDICVCLHLCGECTLSQFSTHLNSAILRDANNFCTPKRSLSIGSVPKAFISSSDALVGRSTLVCKYLGNAEVPIQMGDDAFNQALSMLTGSVLEEIWISVYLHATSFAVTVEHVRNNAVKTLFQCQLESMVYIGVSDENKRIGAFVEKRKGLFLCHAFFCSPNAGVLCMLLEKSIREAMHRSNSNRR</sequence>
<dbReference type="GO" id="GO:0005737">
    <property type="term" value="C:cytoplasm"/>
    <property type="evidence" value="ECO:0007669"/>
    <property type="project" value="TreeGrafter"/>
</dbReference>
<dbReference type="InterPro" id="IPR039576">
    <property type="entry name" value="APBB1/2/3"/>
</dbReference>
<dbReference type="PANTHER" id="PTHR14058:SF8">
    <property type="entry name" value="PROTEIN FE65 HOMOLOG"/>
    <property type="match status" value="1"/>
</dbReference>
<evidence type="ECO:0000313" key="1">
    <source>
        <dbReference type="WBParaSite" id="MCU_005177-RB"/>
    </source>
</evidence>
<dbReference type="InterPro" id="IPR011993">
    <property type="entry name" value="PH-like_dom_sf"/>
</dbReference>
<dbReference type="GO" id="GO:0005634">
    <property type="term" value="C:nucleus"/>
    <property type="evidence" value="ECO:0007669"/>
    <property type="project" value="TreeGrafter"/>
</dbReference>
<dbReference type="WBParaSite" id="MCU_005177-RB">
    <property type="protein sequence ID" value="MCU_005177-RB"/>
    <property type="gene ID" value="MCU_005177"/>
</dbReference>
<dbReference type="GO" id="GO:0001540">
    <property type="term" value="F:amyloid-beta binding"/>
    <property type="evidence" value="ECO:0007669"/>
    <property type="project" value="InterPro"/>
</dbReference>
<protein>
    <submittedName>
        <fullName evidence="1 2">PID domain-containing protein</fullName>
    </submittedName>
</protein>
<accession>A0A5K3F6E8</accession>
<dbReference type="AlphaFoldDB" id="A0A5K3F6E8"/>
<proteinExistence type="predicted"/>
<reference evidence="1 2" key="1">
    <citation type="submission" date="2019-11" db="UniProtKB">
        <authorList>
            <consortium name="WormBaseParasite"/>
        </authorList>
    </citation>
    <scope>IDENTIFICATION</scope>
</reference>
<dbReference type="PANTHER" id="PTHR14058">
    <property type="entry name" value="AMYLOID BETA A4 PRECURSOR PROTEIN-BINDING FAMILY B"/>
    <property type="match status" value="1"/>
</dbReference>
<organism evidence="1">
    <name type="scientific">Mesocestoides corti</name>
    <name type="common">Flatworm</name>
    <dbReference type="NCBI Taxonomy" id="53468"/>
    <lineage>
        <taxon>Eukaryota</taxon>
        <taxon>Metazoa</taxon>
        <taxon>Spiralia</taxon>
        <taxon>Lophotrochozoa</taxon>
        <taxon>Platyhelminthes</taxon>
        <taxon>Cestoda</taxon>
        <taxon>Eucestoda</taxon>
        <taxon>Cyclophyllidea</taxon>
        <taxon>Mesocestoididae</taxon>
        <taxon>Mesocestoides</taxon>
    </lineage>
</organism>
<dbReference type="SUPFAM" id="SSF50729">
    <property type="entry name" value="PH domain-like"/>
    <property type="match status" value="1"/>
</dbReference>
<dbReference type="WBParaSite" id="MCU_005177-RC">
    <property type="protein sequence ID" value="MCU_005177-RC"/>
    <property type="gene ID" value="MCU_005177"/>
</dbReference>
<dbReference type="GO" id="GO:0006355">
    <property type="term" value="P:regulation of DNA-templated transcription"/>
    <property type="evidence" value="ECO:0007669"/>
    <property type="project" value="TreeGrafter"/>
</dbReference>